<name>A0AAX2GVR4_9FLAO</name>
<accession>A0AAX2GVR4</accession>
<dbReference type="EMBL" id="LT906449">
    <property type="protein sequence ID" value="SNV05214.1"/>
    <property type="molecule type" value="Genomic_DNA"/>
</dbReference>
<sequence>MEKSLYAQYVDKYLSAIVIGVVEKLNDSNKALTYRFRSLLKKEYSVTGTWESLIGNNLRVSADVVAMDSPLPLKNRGALRKAAGDIPKIGMELFLSEKQISDIDAMIASGRDRKQIIEKILADTPRVITGIYERLEAMFLQGLSTGMILVEADNEGIGVRLDFGFQTENKFGVKVLWSTPATAKPMDDFQRVYDKALADGNTISKVYMDSKTLNTLLSTDQMKQLYAFAAGFTGGNVPTPTLEQANKALNDKFSFTIERVDRAMKVQKDGVTKTIKPFKEGMVVFTDGDVLGSLVWTNTAEANHPVAGVNYATSEEYLLTSRYRVNRPTFREYTASQARVLPVIQDVDKIYHLDSTTVQA</sequence>
<reference evidence="1 3" key="1">
    <citation type="submission" date="2016-02" db="EMBL/GenBank/DDBJ databases">
        <authorList>
            <person name="Holder M.E."/>
            <person name="Ajami N.J."/>
            <person name="Petrosino J.F."/>
        </authorList>
    </citation>
    <scope>NUCLEOTIDE SEQUENCE [LARGE SCALE GENOMIC DNA]</scope>
    <source>
        <strain evidence="1 3">CCUG 32990</strain>
    </source>
</reference>
<dbReference type="EMBL" id="CP014227">
    <property type="protein sequence ID" value="AMD85073.1"/>
    <property type="molecule type" value="Genomic_DNA"/>
</dbReference>
<gene>
    <name evidence="1" type="ORF">AXF12_05795</name>
    <name evidence="2" type="ORF">SAMEA44541418_00560</name>
</gene>
<dbReference type="Proteomes" id="UP000215539">
    <property type="component" value="Chromosome 1"/>
</dbReference>
<organism evidence="2 4">
    <name type="scientific">Capnocytophaga haemolytica</name>
    <dbReference type="NCBI Taxonomy" id="45243"/>
    <lineage>
        <taxon>Bacteria</taxon>
        <taxon>Pseudomonadati</taxon>
        <taxon>Bacteroidota</taxon>
        <taxon>Flavobacteriia</taxon>
        <taxon>Flavobacteriales</taxon>
        <taxon>Flavobacteriaceae</taxon>
        <taxon>Capnocytophaga</taxon>
    </lineage>
</organism>
<proteinExistence type="predicted"/>
<dbReference type="RefSeq" id="WP_066429129.1">
    <property type="nucleotide sequence ID" value="NZ_CP014227.1"/>
</dbReference>
<reference evidence="2 4" key="2">
    <citation type="submission" date="2017-06" db="EMBL/GenBank/DDBJ databases">
        <authorList>
            <consortium name="Pathogen Informatics"/>
        </authorList>
    </citation>
    <scope>NUCLEOTIDE SEQUENCE [LARGE SCALE GENOMIC DNA]</scope>
    <source>
        <strain evidence="2 4">NCTC12947</strain>
    </source>
</reference>
<dbReference type="Proteomes" id="UP000065822">
    <property type="component" value="Chromosome"/>
</dbReference>
<evidence type="ECO:0008006" key="5">
    <source>
        <dbReference type="Google" id="ProtNLM"/>
    </source>
</evidence>
<protein>
    <recommendedName>
        <fullName evidence="5">Phage capsid protein</fullName>
    </recommendedName>
</protein>
<evidence type="ECO:0000313" key="4">
    <source>
        <dbReference type="Proteomes" id="UP000215539"/>
    </source>
</evidence>
<dbReference type="KEGG" id="chg:AXF12_05795"/>
<evidence type="ECO:0000313" key="2">
    <source>
        <dbReference type="EMBL" id="SNV05214.1"/>
    </source>
</evidence>
<dbReference type="InterPro" id="IPR005564">
    <property type="entry name" value="Major_capsid_GpE"/>
</dbReference>
<dbReference type="AlphaFoldDB" id="A0AAX2GVR4"/>
<evidence type="ECO:0000313" key="1">
    <source>
        <dbReference type="EMBL" id="AMD85073.1"/>
    </source>
</evidence>
<dbReference type="Pfam" id="PF03864">
    <property type="entry name" value="Phage_cap_E"/>
    <property type="match status" value="1"/>
</dbReference>
<keyword evidence="3" id="KW-1185">Reference proteome</keyword>
<evidence type="ECO:0000313" key="3">
    <source>
        <dbReference type="Proteomes" id="UP000065822"/>
    </source>
</evidence>